<dbReference type="AlphaFoldDB" id="A0A556MW71"/>
<accession>A0A556MW71</accession>
<keyword evidence="1" id="KW-0812">Transmembrane</keyword>
<sequence length="179" mass="19847">MKTLKLTITAALFLLISTHCLAQKTIEFNDAANEKVNRFFNGQLLLIKVDTAIVLNKLTYSKFQSYPKQVKSLTDQYMSIIQTKDSLNTVKEGYYQQLKSKYDSLYSASKSMADQSSSKLNNIDSSLGKSTTDLTAAQEELKKAQDLLAKEQRDRNSKAVKFGLGGLVIGAVIALIIAH</sequence>
<dbReference type="RefSeq" id="WP_144247679.1">
    <property type="nucleotide sequence ID" value="NZ_VLPK01000001.1"/>
</dbReference>
<name>A0A556MW71_9SPHI</name>
<protein>
    <submittedName>
        <fullName evidence="3">Uncharacterized protein</fullName>
    </submittedName>
</protein>
<dbReference type="EMBL" id="VLPK01000001">
    <property type="protein sequence ID" value="TSJ44115.1"/>
    <property type="molecule type" value="Genomic_DNA"/>
</dbReference>
<keyword evidence="1" id="KW-1133">Transmembrane helix</keyword>
<evidence type="ECO:0000256" key="1">
    <source>
        <dbReference type="SAM" id="Phobius"/>
    </source>
</evidence>
<evidence type="ECO:0000313" key="4">
    <source>
        <dbReference type="Proteomes" id="UP000318733"/>
    </source>
</evidence>
<feature type="chain" id="PRO_5021717082" evidence="2">
    <location>
        <begin position="23"/>
        <end position="179"/>
    </location>
</feature>
<evidence type="ECO:0000313" key="3">
    <source>
        <dbReference type="EMBL" id="TSJ44115.1"/>
    </source>
</evidence>
<feature type="transmembrane region" description="Helical" evidence="1">
    <location>
        <begin position="159"/>
        <end position="178"/>
    </location>
</feature>
<gene>
    <name evidence="3" type="ORF">FO440_08050</name>
</gene>
<organism evidence="3 4">
    <name type="scientific">Mucilaginibacter corticis</name>
    <dbReference type="NCBI Taxonomy" id="2597670"/>
    <lineage>
        <taxon>Bacteria</taxon>
        <taxon>Pseudomonadati</taxon>
        <taxon>Bacteroidota</taxon>
        <taxon>Sphingobacteriia</taxon>
        <taxon>Sphingobacteriales</taxon>
        <taxon>Sphingobacteriaceae</taxon>
        <taxon>Mucilaginibacter</taxon>
    </lineage>
</organism>
<keyword evidence="2" id="KW-0732">Signal</keyword>
<comment type="caution">
    <text evidence="3">The sequence shown here is derived from an EMBL/GenBank/DDBJ whole genome shotgun (WGS) entry which is preliminary data.</text>
</comment>
<dbReference type="Proteomes" id="UP000318733">
    <property type="component" value="Unassembled WGS sequence"/>
</dbReference>
<reference evidence="3 4" key="1">
    <citation type="submission" date="2019-07" db="EMBL/GenBank/DDBJ databases">
        <authorList>
            <person name="Huq M.A."/>
        </authorList>
    </citation>
    <scope>NUCLEOTIDE SEQUENCE [LARGE SCALE GENOMIC DNA]</scope>
    <source>
        <strain evidence="3 4">MAH-19</strain>
    </source>
</reference>
<feature type="signal peptide" evidence="2">
    <location>
        <begin position="1"/>
        <end position="22"/>
    </location>
</feature>
<keyword evidence="1" id="KW-0472">Membrane</keyword>
<evidence type="ECO:0000256" key="2">
    <source>
        <dbReference type="SAM" id="SignalP"/>
    </source>
</evidence>
<proteinExistence type="predicted"/>
<keyword evidence="4" id="KW-1185">Reference proteome</keyword>